<keyword evidence="2" id="KW-1133">Transmembrane helix</keyword>
<keyword evidence="2" id="KW-0472">Membrane</keyword>
<evidence type="ECO:0000259" key="3">
    <source>
        <dbReference type="Pfam" id="PF13399"/>
    </source>
</evidence>
<proteinExistence type="predicted"/>
<feature type="region of interest" description="Disordered" evidence="1">
    <location>
        <begin position="47"/>
        <end position="87"/>
    </location>
</feature>
<dbReference type="Gene3D" id="3.30.70.2390">
    <property type="match status" value="1"/>
</dbReference>
<evidence type="ECO:0000313" key="4">
    <source>
        <dbReference type="EMBL" id="QHC01095.1"/>
    </source>
</evidence>
<feature type="compositionally biased region" description="Low complexity" evidence="1">
    <location>
        <begin position="47"/>
        <end position="65"/>
    </location>
</feature>
<dbReference type="EMBL" id="CP047156">
    <property type="protein sequence ID" value="QHC01095.1"/>
    <property type="molecule type" value="Genomic_DNA"/>
</dbReference>
<reference evidence="4 5" key="1">
    <citation type="journal article" date="2018" name="Int. J. Syst. Evol. Microbiol.">
        <title>Epidermidibacterium keratini gen. nov., sp. nov., a member of the family Sporichthyaceae, isolated from keratin epidermis.</title>
        <authorList>
            <person name="Lee D.G."/>
            <person name="Trujillo M.E."/>
            <person name="Kang S."/>
            <person name="Nam J.J."/>
            <person name="Kim Y.J."/>
        </authorList>
    </citation>
    <scope>NUCLEOTIDE SEQUENCE [LARGE SCALE GENOMIC DNA]</scope>
    <source>
        <strain evidence="4 5">EPI-7</strain>
    </source>
</reference>
<dbReference type="Proteomes" id="UP000463857">
    <property type="component" value="Chromosome"/>
</dbReference>
<dbReference type="OrthoDB" id="5198155at2"/>
<evidence type="ECO:0000256" key="1">
    <source>
        <dbReference type="SAM" id="MobiDB-lite"/>
    </source>
</evidence>
<organism evidence="4 5">
    <name type="scientific">Epidermidibacterium keratini</name>
    <dbReference type="NCBI Taxonomy" id="1891644"/>
    <lineage>
        <taxon>Bacteria</taxon>
        <taxon>Bacillati</taxon>
        <taxon>Actinomycetota</taxon>
        <taxon>Actinomycetes</taxon>
        <taxon>Sporichthyales</taxon>
        <taxon>Sporichthyaceae</taxon>
        <taxon>Epidermidibacterium</taxon>
    </lineage>
</organism>
<accession>A0A7L4YP85</accession>
<dbReference type="KEGG" id="eke:EK0264_12875"/>
<feature type="transmembrane region" description="Helical" evidence="2">
    <location>
        <begin position="12"/>
        <end position="32"/>
    </location>
</feature>
<keyword evidence="2" id="KW-0812">Transmembrane</keyword>
<protein>
    <recommendedName>
        <fullName evidence="3">LytR/CpsA/Psr regulator C-terminal domain-containing protein</fullName>
    </recommendedName>
</protein>
<gene>
    <name evidence="4" type="ORF">EK0264_12875</name>
</gene>
<dbReference type="Pfam" id="PF13399">
    <property type="entry name" value="LytR_C"/>
    <property type="match status" value="1"/>
</dbReference>
<keyword evidence="5" id="KW-1185">Reference proteome</keyword>
<dbReference type="AlphaFoldDB" id="A0A7L4YP85"/>
<dbReference type="RefSeq" id="WP_159546229.1">
    <property type="nucleotide sequence ID" value="NZ_CP047156.1"/>
</dbReference>
<dbReference type="InterPro" id="IPR027381">
    <property type="entry name" value="LytR/CpsA/Psr_C"/>
</dbReference>
<feature type="domain" description="LytR/CpsA/Psr regulator C-terminal" evidence="3">
    <location>
        <begin position="80"/>
        <end position="168"/>
    </location>
</feature>
<evidence type="ECO:0000256" key="2">
    <source>
        <dbReference type="SAM" id="Phobius"/>
    </source>
</evidence>
<sequence>MLTAVDVRKRRILGAVSVAFGVLLIVLAIMAMTGSLGATAKKPASADAATTQDQQQGGSGSSDSGGASGGGEAPQAEKMPLTVLNGSGTPGLAAAAQAEFEAQQWEIAEVGNYTEQAPDQSTVYYPAGDDAAKASAELLVSDFDQLTAAEAPDNFNYEGLVVVLAGEWPAG</sequence>
<name>A0A7L4YP85_9ACTN</name>
<evidence type="ECO:0000313" key="5">
    <source>
        <dbReference type="Proteomes" id="UP000463857"/>
    </source>
</evidence>
<dbReference type="InParanoid" id="A0A7L4YP85"/>